<feature type="region of interest" description="Disordered" evidence="2">
    <location>
        <begin position="169"/>
        <end position="193"/>
    </location>
</feature>
<dbReference type="EMBL" id="CAJJDN010000114">
    <property type="protein sequence ID" value="CAD8117644.1"/>
    <property type="molecule type" value="Genomic_DNA"/>
</dbReference>
<feature type="compositionally biased region" description="Polar residues" evidence="2">
    <location>
        <begin position="169"/>
        <end position="180"/>
    </location>
</feature>
<protein>
    <submittedName>
        <fullName evidence="3">Uncharacterized protein</fullName>
    </submittedName>
</protein>
<keyword evidence="4" id="KW-1185">Reference proteome</keyword>
<feature type="region of interest" description="Disordered" evidence="2">
    <location>
        <begin position="77"/>
        <end position="100"/>
    </location>
</feature>
<accession>A0A8S1QS68</accession>
<keyword evidence="1" id="KW-0175">Coiled coil</keyword>
<evidence type="ECO:0000256" key="1">
    <source>
        <dbReference type="SAM" id="Coils"/>
    </source>
</evidence>
<proteinExistence type="predicted"/>
<sequence length="792" mass="94313">MQQFTSPYNVSQQPEEIKKQSTFLNFSLDQEQVAQPKELVNNSQQDDSDLIWSNNQKPEILQTFDFNLLDINQEQNQSLAEQPNQNSNGFNNFWQTQNNNQFNANYPQTTQFSNLLGNFNQNNFALQDLTKNQQDDIIQNQDIQNPIIQNQPKSDDQKIKDEFAYWNQPKVQSESQPSQQDIEDKFNNFSSNSQTGWGDFQIFQFNNKQKEQIEEFINFEQDNNRNYEENGSKLQQSIHNSEQEVIDKQNNNQEEENSDQEKINGNIKILNEYQQENPQKNFDSYEQKQNSLSESQIIQQPLNKTQSFEFPSSIQVPTHSIRGSKEDDKELTYVEQIMELLKPKITEITQNLSNEIINNDCNQNQEAQPKLFQGILDIFQKEKRRVELDLLNQQVQIIKDIVTKYDNKTEQLQEQFIKVREERERERQKSNMSINSIELRKSLDVDQQIEESPIQNIQLQQSPEQQQYTPKTSQDKAYIPFQLIHQTQSKYLNESLISQENKEDDLIKFKTNFVFQRQLLKGLQYQDIQKFRIQCLNEKVILLETEELIVTQNEERNENKKQGYKIQLKFKNKGRKIIQNLIVCLEGKQFKNDVEANPQRIKQQYLSPGETIIQDIRFKYYDQQTVYLNCYLKYSINGNRGYWSQGQQGIQNQEAMYISQMNQYNQNNSYQHNQENKKNYQFIIGRPANKFFTYHYWTVEELNEYKMSYQSEEFELKQLEDLIIYHPWLVKIDQQTLCGKIFLRLDENDYDFVVKVCLRGEKGVIKMNQTDMDKKLCEHLLSFLSFLFVKLY</sequence>
<dbReference type="AlphaFoldDB" id="A0A8S1QS68"/>
<feature type="compositionally biased region" description="Low complexity" evidence="2">
    <location>
        <begin position="88"/>
        <end position="100"/>
    </location>
</feature>
<evidence type="ECO:0000313" key="3">
    <source>
        <dbReference type="EMBL" id="CAD8117644.1"/>
    </source>
</evidence>
<feature type="coiled-coil region" evidence="1">
    <location>
        <begin position="402"/>
        <end position="429"/>
    </location>
</feature>
<reference evidence="3" key="1">
    <citation type="submission" date="2021-01" db="EMBL/GenBank/DDBJ databases">
        <authorList>
            <consortium name="Genoscope - CEA"/>
            <person name="William W."/>
        </authorList>
    </citation>
    <scope>NUCLEOTIDE SEQUENCE</scope>
</reference>
<gene>
    <name evidence="3" type="ORF">PSON_ATCC_30995.1.T1140134</name>
</gene>
<organism evidence="3 4">
    <name type="scientific">Paramecium sonneborni</name>
    <dbReference type="NCBI Taxonomy" id="65129"/>
    <lineage>
        <taxon>Eukaryota</taxon>
        <taxon>Sar</taxon>
        <taxon>Alveolata</taxon>
        <taxon>Ciliophora</taxon>
        <taxon>Intramacronucleata</taxon>
        <taxon>Oligohymenophorea</taxon>
        <taxon>Peniculida</taxon>
        <taxon>Parameciidae</taxon>
        <taxon>Paramecium</taxon>
    </lineage>
</organism>
<evidence type="ECO:0000313" key="4">
    <source>
        <dbReference type="Proteomes" id="UP000692954"/>
    </source>
</evidence>
<dbReference type="Proteomes" id="UP000692954">
    <property type="component" value="Unassembled WGS sequence"/>
</dbReference>
<dbReference type="OrthoDB" id="307158at2759"/>
<comment type="caution">
    <text evidence="3">The sequence shown here is derived from an EMBL/GenBank/DDBJ whole genome shotgun (WGS) entry which is preliminary data.</text>
</comment>
<evidence type="ECO:0000256" key="2">
    <source>
        <dbReference type="SAM" id="MobiDB-lite"/>
    </source>
</evidence>
<feature type="coiled-coil region" evidence="1">
    <location>
        <begin position="210"/>
        <end position="258"/>
    </location>
</feature>
<feature type="compositionally biased region" description="Polar residues" evidence="2">
    <location>
        <begin position="77"/>
        <end position="87"/>
    </location>
</feature>
<name>A0A8S1QS68_9CILI</name>